<accession>A0A2P5FTK9</accession>
<organism evidence="2 3">
    <name type="scientific">Trema orientale</name>
    <name type="common">Charcoal tree</name>
    <name type="synonym">Celtis orientalis</name>
    <dbReference type="NCBI Taxonomy" id="63057"/>
    <lineage>
        <taxon>Eukaryota</taxon>
        <taxon>Viridiplantae</taxon>
        <taxon>Streptophyta</taxon>
        <taxon>Embryophyta</taxon>
        <taxon>Tracheophyta</taxon>
        <taxon>Spermatophyta</taxon>
        <taxon>Magnoliopsida</taxon>
        <taxon>eudicotyledons</taxon>
        <taxon>Gunneridae</taxon>
        <taxon>Pentapetalae</taxon>
        <taxon>rosids</taxon>
        <taxon>fabids</taxon>
        <taxon>Rosales</taxon>
        <taxon>Cannabaceae</taxon>
        <taxon>Trema</taxon>
    </lineage>
</organism>
<keyword evidence="3" id="KW-1185">Reference proteome</keyword>
<dbReference type="Proteomes" id="UP000237000">
    <property type="component" value="Unassembled WGS sequence"/>
</dbReference>
<feature type="transmembrane region" description="Helical" evidence="1">
    <location>
        <begin position="24"/>
        <end position="44"/>
    </location>
</feature>
<protein>
    <submittedName>
        <fullName evidence="2">Uncharacterized protein</fullName>
    </submittedName>
</protein>
<dbReference type="InParanoid" id="A0A2P5FTK9"/>
<feature type="non-terminal residue" evidence="2">
    <location>
        <position position="1"/>
    </location>
</feature>
<evidence type="ECO:0000313" key="3">
    <source>
        <dbReference type="Proteomes" id="UP000237000"/>
    </source>
</evidence>
<dbReference type="STRING" id="63057.A0A2P5FTK9"/>
<keyword evidence="1" id="KW-0472">Membrane</keyword>
<dbReference type="OrthoDB" id="10349238at2759"/>
<evidence type="ECO:0000313" key="2">
    <source>
        <dbReference type="EMBL" id="POO01126.1"/>
    </source>
</evidence>
<gene>
    <name evidence="2" type="ORF">TorRG33x02_028800</name>
</gene>
<proteinExistence type="predicted"/>
<keyword evidence="1" id="KW-0812">Transmembrane</keyword>
<sequence length="114" mass="13022">PLTLQIHTHPSSVGPIELTLVGDFFFVLICICCNFNTINGFLVIKHTRSLLSTVYVISSEYSFWIRSRDSDVKIAPLTSSCWSFRRWTLAEYADGTHRYFLLRSNDSTLLVMGL</sequence>
<name>A0A2P5FTK9_TREOI</name>
<dbReference type="EMBL" id="JXTC01000009">
    <property type="protein sequence ID" value="POO01126.1"/>
    <property type="molecule type" value="Genomic_DNA"/>
</dbReference>
<reference evidence="3" key="1">
    <citation type="submission" date="2016-06" db="EMBL/GenBank/DDBJ databases">
        <title>Parallel loss of symbiosis genes in relatives of nitrogen-fixing non-legume Parasponia.</title>
        <authorList>
            <person name="Van Velzen R."/>
            <person name="Holmer R."/>
            <person name="Bu F."/>
            <person name="Rutten L."/>
            <person name="Van Zeijl A."/>
            <person name="Liu W."/>
            <person name="Santuari L."/>
            <person name="Cao Q."/>
            <person name="Sharma T."/>
            <person name="Shen D."/>
            <person name="Roswanjaya Y."/>
            <person name="Wardhani T."/>
            <person name="Kalhor M.S."/>
            <person name="Jansen J."/>
            <person name="Van den Hoogen J."/>
            <person name="Gungor B."/>
            <person name="Hartog M."/>
            <person name="Hontelez J."/>
            <person name="Verver J."/>
            <person name="Yang W.-C."/>
            <person name="Schijlen E."/>
            <person name="Repin R."/>
            <person name="Schilthuizen M."/>
            <person name="Schranz E."/>
            <person name="Heidstra R."/>
            <person name="Miyata K."/>
            <person name="Fedorova E."/>
            <person name="Kohlen W."/>
            <person name="Bisseling T."/>
            <person name="Smit S."/>
            <person name="Geurts R."/>
        </authorList>
    </citation>
    <scope>NUCLEOTIDE SEQUENCE [LARGE SCALE GENOMIC DNA]</scope>
    <source>
        <strain evidence="3">cv. RG33-2</strain>
    </source>
</reference>
<evidence type="ECO:0000256" key="1">
    <source>
        <dbReference type="SAM" id="Phobius"/>
    </source>
</evidence>
<keyword evidence="1" id="KW-1133">Transmembrane helix</keyword>
<dbReference type="AlphaFoldDB" id="A0A2P5FTK9"/>
<comment type="caution">
    <text evidence="2">The sequence shown here is derived from an EMBL/GenBank/DDBJ whole genome shotgun (WGS) entry which is preliminary data.</text>
</comment>